<keyword evidence="12" id="KW-0472">Membrane</keyword>
<evidence type="ECO:0000256" key="12">
    <source>
        <dbReference type="ARBA" id="ARBA00023136"/>
    </source>
</evidence>
<comment type="catalytic activity">
    <reaction evidence="1">
        <text>S-ubiquitinyl-[E2 ubiquitin-conjugating enzyme]-L-cysteine + [acceptor protein]-L-lysine = [E2 ubiquitin-conjugating enzyme]-L-cysteine + N(6)-ubiquitinyl-[acceptor protein]-L-lysine.</text>
        <dbReference type="EC" id="2.3.2.27"/>
    </reaction>
</comment>
<dbReference type="PANTHER" id="PTHR13145">
    <property type="entry name" value="SSM4 PROTEIN"/>
    <property type="match status" value="1"/>
</dbReference>
<reference evidence="15" key="1">
    <citation type="submission" date="2023-10" db="EMBL/GenBank/DDBJ databases">
        <title>Genome assembly of Pristionchus species.</title>
        <authorList>
            <person name="Yoshida K."/>
            <person name="Sommer R.J."/>
        </authorList>
    </citation>
    <scope>NUCLEOTIDE SEQUENCE</scope>
    <source>
        <strain evidence="15">RS0144</strain>
    </source>
</reference>
<protein>
    <recommendedName>
        <fullName evidence="4">RING-type E3 ubiquitin transferase</fullName>
        <ecNumber evidence="4">2.3.2.27</ecNumber>
    </recommendedName>
</protein>
<feature type="non-terminal residue" evidence="15">
    <location>
        <position position="1"/>
    </location>
</feature>
<dbReference type="GO" id="GO:0036503">
    <property type="term" value="P:ERAD pathway"/>
    <property type="evidence" value="ECO:0007669"/>
    <property type="project" value="TreeGrafter"/>
</dbReference>
<keyword evidence="7" id="KW-0479">Metal-binding</keyword>
<evidence type="ECO:0000256" key="9">
    <source>
        <dbReference type="ARBA" id="ARBA00022786"/>
    </source>
</evidence>
<keyword evidence="5" id="KW-0808">Transferase</keyword>
<dbReference type="Pfam" id="PF12906">
    <property type="entry name" value="RINGv"/>
    <property type="match status" value="1"/>
</dbReference>
<accession>A0AAV5TZB2</accession>
<evidence type="ECO:0000256" key="4">
    <source>
        <dbReference type="ARBA" id="ARBA00012483"/>
    </source>
</evidence>
<evidence type="ECO:0000256" key="13">
    <source>
        <dbReference type="SAM" id="MobiDB-lite"/>
    </source>
</evidence>
<dbReference type="GO" id="GO:0008270">
    <property type="term" value="F:zinc ion binding"/>
    <property type="evidence" value="ECO:0007669"/>
    <property type="project" value="UniProtKB-KW"/>
</dbReference>
<dbReference type="InterPro" id="IPR013083">
    <property type="entry name" value="Znf_RING/FYVE/PHD"/>
</dbReference>
<feature type="domain" description="RING-CH-type" evidence="14">
    <location>
        <begin position="41"/>
        <end position="90"/>
    </location>
</feature>
<dbReference type="GO" id="GO:0061630">
    <property type="term" value="F:ubiquitin protein ligase activity"/>
    <property type="evidence" value="ECO:0007669"/>
    <property type="project" value="UniProtKB-EC"/>
</dbReference>
<evidence type="ECO:0000259" key="14">
    <source>
        <dbReference type="PROSITE" id="PS51292"/>
    </source>
</evidence>
<dbReference type="SMART" id="SM00744">
    <property type="entry name" value="RINGv"/>
    <property type="match status" value="1"/>
</dbReference>
<sequence length="90" mass="10128">NCRPRGVRIMDEPETSGVIVPYGHSHGDSAPPPSDKHYDGEDDGDTLMCRMCRGDEGDLYHPCLCTGSIKYVHQECLLEWLKYSKKEVSD</sequence>
<name>A0AAV5TZB2_9BILA</name>
<dbReference type="Proteomes" id="UP001432027">
    <property type="component" value="Unassembled WGS sequence"/>
</dbReference>
<feature type="non-terminal residue" evidence="15">
    <location>
        <position position="90"/>
    </location>
</feature>
<evidence type="ECO:0000256" key="7">
    <source>
        <dbReference type="ARBA" id="ARBA00022723"/>
    </source>
</evidence>
<dbReference type="Gene3D" id="3.30.40.10">
    <property type="entry name" value="Zinc/RING finger domain, C3HC4 (zinc finger)"/>
    <property type="match status" value="1"/>
</dbReference>
<evidence type="ECO:0000256" key="10">
    <source>
        <dbReference type="ARBA" id="ARBA00022833"/>
    </source>
</evidence>
<evidence type="ECO:0000256" key="5">
    <source>
        <dbReference type="ARBA" id="ARBA00022679"/>
    </source>
</evidence>
<feature type="region of interest" description="Disordered" evidence="13">
    <location>
        <begin position="13"/>
        <end position="40"/>
    </location>
</feature>
<dbReference type="PROSITE" id="PS51292">
    <property type="entry name" value="ZF_RING_CH"/>
    <property type="match status" value="1"/>
</dbReference>
<organism evidence="15 16">
    <name type="scientific">Pristionchus entomophagus</name>
    <dbReference type="NCBI Taxonomy" id="358040"/>
    <lineage>
        <taxon>Eukaryota</taxon>
        <taxon>Metazoa</taxon>
        <taxon>Ecdysozoa</taxon>
        <taxon>Nematoda</taxon>
        <taxon>Chromadorea</taxon>
        <taxon>Rhabditida</taxon>
        <taxon>Rhabditina</taxon>
        <taxon>Diplogasteromorpha</taxon>
        <taxon>Diplogasteroidea</taxon>
        <taxon>Neodiplogasteridae</taxon>
        <taxon>Pristionchus</taxon>
    </lineage>
</organism>
<dbReference type="AlphaFoldDB" id="A0AAV5TZB2"/>
<comment type="caution">
    <text evidence="15">The sequence shown here is derived from an EMBL/GenBank/DDBJ whole genome shotgun (WGS) entry which is preliminary data.</text>
</comment>
<keyword evidence="16" id="KW-1185">Reference proteome</keyword>
<keyword evidence="8" id="KW-0863">Zinc-finger</keyword>
<keyword evidence="10" id="KW-0862">Zinc</keyword>
<evidence type="ECO:0000256" key="1">
    <source>
        <dbReference type="ARBA" id="ARBA00000900"/>
    </source>
</evidence>
<evidence type="ECO:0000256" key="11">
    <source>
        <dbReference type="ARBA" id="ARBA00022989"/>
    </source>
</evidence>
<evidence type="ECO:0000313" key="16">
    <source>
        <dbReference type="Proteomes" id="UP001432027"/>
    </source>
</evidence>
<dbReference type="GO" id="GO:0005789">
    <property type="term" value="C:endoplasmic reticulum membrane"/>
    <property type="evidence" value="ECO:0007669"/>
    <property type="project" value="TreeGrafter"/>
</dbReference>
<evidence type="ECO:0000256" key="2">
    <source>
        <dbReference type="ARBA" id="ARBA00004141"/>
    </source>
</evidence>
<keyword evidence="6" id="KW-0812">Transmembrane</keyword>
<evidence type="ECO:0000313" key="15">
    <source>
        <dbReference type="EMBL" id="GMS99890.1"/>
    </source>
</evidence>
<dbReference type="InterPro" id="IPR011016">
    <property type="entry name" value="Znf_RING-CH"/>
</dbReference>
<dbReference type="SUPFAM" id="SSF57850">
    <property type="entry name" value="RING/U-box"/>
    <property type="match status" value="1"/>
</dbReference>
<evidence type="ECO:0000256" key="8">
    <source>
        <dbReference type="ARBA" id="ARBA00022771"/>
    </source>
</evidence>
<evidence type="ECO:0000256" key="6">
    <source>
        <dbReference type="ARBA" id="ARBA00022692"/>
    </source>
</evidence>
<evidence type="ECO:0000256" key="3">
    <source>
        <dbReference type="ARBA" id="ARBA00004906"/>
    </source>
</evidence>
<gene>
    <name evidence="15" type="ORF">PENTCL1PPCAC_22065</name>
</gene>
<keyword evidence="9" id="KW-0833">Ubl conjugation pathway</keyword>
<comment type="pathway">
    <text evidence="3">Protein modification; protein ubiquitination.</text>
</comment>
<keyword evidence="11" id="KW-1133">Transmembrane helix</keyword>
<dbReference type="PANTHER" id="PTHR13145:SF0">
    <property type="entry name" value="E3 UBIQUITIN-PROTEIN LIGASE MARCHF6"/>
    <property type="match status" value="1"/>
</dbReference>
<comment type="subcellular location">
    <subcellularLocation>
        <location evidence="2">Membrane</location>
        <topology evidence="2">Multi-pass membrane protein</topology>
    </subcellularLocation>
</comment>
<dbReference type="EMBL" id="BTSX01000005">
    <property type="protein sequence ID" value="GMS99890.1"/>
    <property type="molecule type" value="Genomic_DNA"/>
</dbReference>
<proteinExistence type="predicted"/>
<dbReference type="EC" id="2.3.2.27" evidence="4"/>